<dbReference type="Proteomes" id="UP000013909">
    <property type="component" value="Unassembled WGS sequence"/>
</dbReference>
<dbReference type="Pfam" id="PF01408">
    <property type="entry name" value="GFO_IDH_MocA"/>
    <property type="match status" value="1"/>
</dbReference>
<dbReference type="AlphaFoldDB" id="R7ZUC1"/>
<dbReference type="EC" id="1.1.1.18" evidence="4"/>
<dbReference type="InterPro" id="IPR055170">
    <property type="entry name" value="GFO_IDH_MocA-like_dom"/>
</dbReference>
<proteinExistence type="predicted"/>
<feature type="chain" id="PRO_5004451793" evidence="1">
    <location>
        <begin position="28"/>
        <end position="449"/>
    </location>
</feature>
<comment type="caution">
    <text evidence="4">The sequence shown here is derived from an EMBL/GenBank/DDBJ whole genome shotgun (WGS) entry which is preliminary data.</text>
</comment>
<dbReference type="Gene3D" id="3.40.50.720">
    <property type="entry name" value="NAD(P)-binding Rossmann-like Domain"/>
    <property type="match status" value="1"/>
</dbReference>
<dbReference type="InterPro" id="IPR036291">
    <property type="entry name" value="NAD(P)-bd_dom_sf"/>
</dbReference>
<dbReference type="OrthoDB" id="9763611at2"/>
<keyword evidence="1" id="KW-0732">Signal</keyword>
<dbReference type="GO" id="GO:0000166">
    <property type="term" value="F:nucleotide binding"/>
    <property type="evidence" value="ECO:0007669"/>
    <property type="project" value="InterPro"/>
</dbReference>
<dbReference type="EMBL" id="AQHR01000050">
    <property type="protein sequence ID" value="EON77667.1"/>
    <property type="molecule type" value="Genomic_DNA"/>
</dbReference>
<sequence length="449" mass="50030">MDNNRRSFLKKLGLASAASAVVPSSLAAANSLTEFHILHRQAAHPANQVIRLGLIGAGIMGSEDLSTALLHQHVQVVAVCDLYQGRLHRAKEKWGNSLFTTTDYKELLKRGDVDAVIIGTPDHWHKQISIDALNAGKHVYCEKPMVHSVKEGHEVIDAWRKSGKIFTVGSQGISSLGNEKAKELLAQGAIGDINYAEGFWARHSPEGAWQYAIPPDGSEKTVDWKRYISNTTNRPFDPLRFFRWRNYLDYGTGMSGDLFVHLFTSLHFITNSMGPTKISAMGGLRYWKDGREVPDVLLGMFDYPDSPQHPGFNLSLRCNFVDGTSGSTYLKIVGSKGSMDVKWDEVVVKNNQSAASNDPFLEEQARMNQGAEVRKKMLPPREMVYKVESGYKGAHYDHFGKFFTAIRENGGVVEDPVFGFRAAAPALLCNDSYFQDKFIAWDPVNMKLV</sequence>
<dbReference type="SUPFAM" id="SSF55347">
    <property type="entry name" value="Glyceraldehyde-3-phosphate dehydrogenase-like, C-terminal domain"/>
    <property type="match status" value="1"/>
</dbReference>
<dbReference type="InterPro" id="IPR050463">
    <property type="entry name" value="Gfo/Idh/MocA_oxidrdct_glycsds"/>
</dbReference>
<dbReference type="Gene3D" id="3.30.360.10">
    <property type="entry name" value="Dihydrodipicolinate Reductase, domain 2"/>
    <property type="match status" value="1"/>
</dbReference>
<dbReference type="PROSITE" id="PS51318">
    <property type="entry name" value="TAT"/>
    <property type="match status" value="1"/>
</dbReference>
<feature type="domain" description="GFO/IDH/MocA-like oxidoreductase" evidence="3">
    <location>
        <begin position="235"/>
        <end position="339"/>
    </location>
</feature>
<evidence type="ECO:0000259" key="3">
    <source>
        <dbReference type="Pfam" id="PF22725"/>
    </source>
</evidence>
<reference evidence="4 5" key="1">
    <citation type="submission" date="2013-02" db="EMBL/GenBank/DDBJ databases">
        <title>A novel strain isolated from Lonar lake, Maharashtra, India.</title>
        <authorList>
            <person name="Singh A."/>
        </authorList>
    </citation>
    <scope>NUCLEOTIDE SEQUENCE [LARGE SCALE GENOMIC DNA]</scope>
    <source>
        <strain evidence="4 5">AK24</strain>
    </source>
</reference>
<gene>
    <name evidence="4" type="ORF">ADIS_1886</name>
</gene>
<evidence type="ECO:0000259" key="2">
    <source>
        <dbReference type="Pfam" id="PF01408"/>
    </source>
</evidence>
<name>R7ZUC1_9BACT</name>
<dbReference type="InterPro" id="IPR006311">
    <property type="entry name" value="TAT_signal"/>
</dbReference>
<evidence type="ECO:0000313" key="5">
    <source>
        <dbReference type="Proteomes" id="UP000013909"/>
    </source>
</evidence>
<dbReference type="GO" id="GO:0050112">
    <property type="term" value="F:inositol 2-dehydrogenase (NAD+) activity"/>
    <property type="evidence" value="ECO:0007669"/>
    <property type="project" value="UniProtKB-EC"/>
</dbReference>
<dbReference type="PANTHER" id="PTHR43818:SF5">
    <property type="entry name" value="OXIDOREDUCTASE FAMILY PROTEIN"/>
    <property type="match status" value="1"/>
</dbReference>
<dbReference type="InterPro" id="IPR000683">
    <property type="entry name" value="Gfo/Idh/MocA-like_OxRdtase_N"/>
</dbReference>
<dbReference type="Pfam" id="PF22725">
    <property type="entry name" value="GFO_IDH_MocA_C3"/>
    <property type="match status" value="1"/>
</dbReference>
<evidence type="ECO:0000313" key="4">
    <source>
        <dbReference type="EMBL" id="EON77667.1"/>
    </source>
</evidence>
<feature type="signal peptide" evidence="1">
    <location>
        <begin position="1"/>
        <end position="27"/>
    </location>
</feature>
<accession>R7ZUC1</accession>
<dbReference type="PANTHER" id="PTHR43818">
    <property type="entry name" value="BCDNA.GH03377"/>
    <property type="match status" value="1"/>
</dbReference>
<dbReference type="RefSeq" id="WP_010854024.1">
    <property type="nucleotide sequence ID" value="NZ_AQHR01000050.1"/>
</dbReference>
<dbReference type="STRING" id="1232681.ADIS_1886"/>
<organism evidence="4 5">
    <name type="scientific">Lunatimonas lonarensis</name>
    <dbReference type="NCBI Taxonomy" id="1232681"/>
    <lineage>
        <taxon>Bacteria</taxon>
        <taxon>Pseudomonadati</taxon>
        <taxon>Bacteroidota</taxon>
        <taxon>Cytophagia</taxon>
        <taxon>Cytophagales</taxon>
        <taxon>Cyclobacteriaceae</taxon>
    </lineage>
</organism>
<dbReference type="SUPFAM" id="SSF51735">
    <property type="entry name" value="NAD(P)-binding Rossmann-fold domains"/>
    <property type="match status" value="1"/>
</dbReference>
<evidence type="ECO:0000256" key="1">
    <source>
        <dbReference type="SAM" id="SignalP"/>
    </source>
</evidence>
<feature type="domain" description="Gfo/Idh/MocA-like oxidoreductase N-terminal" evidence="2">
    <location>
        <begin position="50"/>
        <end position="169"/>
    </location>
</feature>
<keyword evidence="4" id="KW-0560">Oxidoreductase</keyword>
<protein>
    <submittedName>
        <fullName evidence="4">Myo-inositol 2-dehydrogenase</fullName>
        <ecNumber evidence="4">1.1.1.18</ecNumber>
    </submittedName>
</protein>
<dbReference type="PATRIC" id="fig|1288963.3.peg.1877"/>
<keyword evidence="5" id="KW-1185">Reference proteome</keyword>